<keyword evidence="1" id="KW-0269">Exonuclease</keyword>
<reference evidence="1" key="1">
    <citation type="submission" date="2016-08" db="EMBL/GenBank/DDBJ databases">
        <authorList>
            <person name="Ngugi D.K."/>
            <person name="Miyake S."/>
            <person name="Stingl U."/>
        </authorList>
    </citation>
    <scope>NUCLEOTIDE SEQUENCE</scope>
    <source>
        <strain evidence="1">SCG-D08WGA-EpuloA1</strain>
    </source>
</reference>
<gene>
    <name evidence="1" type="ORF">AN640_04125</name>
</gene>
<dbReference type="Proteomes" id="UP000188637">
    <property type="component" value="Unassembled WGS sequence"/>
</dbReference>
<keyword evidence="2" id="KW-1185">Reference proteome</keyword>
<sequence>MLPNNFKWNVQQIDNGQDIIKQILQNRSIENKEEFLNPTIEQIIDPYLLNDMEKCVDRIRLSKINNENMVIYGDYDVDGMTSTAILYMFLKSQGYKVEYYIPDRQTEGYGLNKEALKKISENTNLVITVDTGIAAIQEVEYANLLELDIIITDHHECQEQLPNAFCIINPKRIDSTYPNNILAGVGVTFKIIHAIAKRENIVDEIWKYLDIVSIGTVADIVPLIGENRVITSLGFDQMLKTEHLGLKALLDLVNIHNQKITSSLIGYQIGPRINAIGRLSNATIGVKLLVTRDEIEAKQLAQLLDDENKKRRDLEISIMKEAEQYIEAFIDIEKEKLLVVLGEHWHHGVIGIVASRISTKYYKPTIILSLEDDKYTGSSRSIEGFNIFEAINAQRKYLIKFGGHSMATGLLLSKENVQDFKNSIIRDTQTLLSKDILIPKLNIDMEINLNKINLNLCEQLEQLEPFGKDNPIPIFKLSGSAHNITTIGQEKSHLKFSLKSKDNTVSGIGFGKAYAVDYLKEEEEVVIAGEIVKNEWKGMTCVQIRIKDIKSPLNNIIKSYYYQKLFEYLKCPKLIDKVDLINNHIYSEVAIIKMYKEKYATKDIKICYNEKYDLDLTYVMDMITHDIYTISKQEFMLQINKMVPNYDQCRNMYRILAMNKSQVLIHNLVNNVYTEYKIFQILEILKELNLIEYNIKQDIITYVINKSIKIKLESSNRYKYLQQFARTITI</sequence>
<protein>
    <submittedName>
        <fullName evidence="1">Single-stranded-DNA-specific exonuclease RecJ</fullName>
    </submittedName>
</protein>
<keyword evidence="1" id="KW-0378">Hydrolase</keyword>
<dbReference type="EMBL" id="LJHD01000047">
    <property type="protein sequence ID" value="ONI45788.1"/>
    <property type="molecule type" value="Genomic_DNA"/>
</dbReference>
<evidence type="ECO:0000313" key="1">
    <source>
        <dbReference type="EMBL" id="ONI45788.1"/>
    </source>
</evidence>
<organism evidence="1 2">
    <name type="scientific">Candidatus Epulonipiscium fishelsonii</name>
    <dbReference type="NCBI Taxonomy" id="77094"/>
    <lineage>
        <taxon>Bacteria</taxon>
        <taxon>Bacillati</taxon>
        <taxon>Bacillota</taxon>
        <taxon>Clostridia</taxon>
        <taxon>Lachnospirales</taxon>
        <taxon>Lachnospiraceae</taxon>
        <taxon>Candidatus Epulonipiscium</taxon>
    </lineage>
</organism>
<name>A0ACC8XIX0_9FIRM</name>
<proteinExistence type="predicted"/>
<comment type="caution">
    <text evidence="1">The sequence shown here is derived from an EMBL/GenBank/DDBJ whole genome shotgun (WGS) entry which is preliminary data.</text>
</comment>
<evidence type="ECO:0000313" key="2">
    <source>
        <dbReference type="Proteomes" id="UP000188637"/>
    </source>
</evidence>
<accession>A0ACC8XIX0</accession>
<keyword evidence="1" id="KW-0540">Nuclease</keyword>